<dbReference type="EMBL" id="JATAAI010000014">
    <property type="protein sequence ID" value="KAK1740942.1"/>
    <property type="molecule type" value="Genomic_DNA"/>
</dbReference>
<sequence>MLENNLTACCGTRLDHGIISFDDCELGIQDWTCNECAKYYCCECIDGDDNSLLRFCHTCERKYCTTCVAMFAMTAFGRNVVNAARDGSTCKECVNMISSLLLKENEKKQREIENLQYKNEELRTRLRDIRAMTYGVHE</sequence>
<reference evidence="2" key="1">
    <citation type="submission" date="2023-06" db="EMBL/GenBank/DDBJ databases">
        <title>Survivors Of The Sea: Transcriptome response of Skeletonema marinoi to long-term dormancy.</title>
        <authorList>
            <person name="Pinder M.I.M."/>
            <person name="Kourtchenko O."/>
            <person name="Robertson E.K."/>
            <person name="Larsson T."/>
            <person name="Maumus F."/>
            <person name="Osuna-Cruz C.M."/>
            <person name="Vancaester E."/>
            <person name="Stenow R."/>
            <person name="Vandepoele K."/>
            <person name="Ploug H."/>
            <person name="Bruchert V."/>
            <person name="Godhe A."/>
            <person name="Topel M."/>
        </authorList>
    </citation>
    <scope>NUCLEOTIDE SEQUENCE</scope>
    <source>
        <strain evidence="2">R05AC</strain>
    </source>
</reference>
<gene>
    <name evidence="2" type="ORF">QTG54_008194</name>
</gene>
<evidence type="ECO:0000313" key="3">
    <source>
        <dbReference type="Proteomes" id="UP001224775"/>
    </source>
</evidence>
<evidence type="ECO:0000256" key="1">
    <source>
        <dbReference type="SAM" id="Coils"/>
    </source>
</evidence>
<comment type="caution">
    <text evidence="2">The sequence shown here is derived from an EMBL/GenBank/DDBJ whole genome shotgun (WGS) entry which is preliminary data.</text>
</comment>
<accession>A0AAD8Y7I3</accession>
<feature type="coiled-coil region" evidence="1">
    <location>
        <begin position="98"/>
        <end position="132"/>
    </location>
</feature>
<organism evidence="2 3">
    <name type="scientific">Skeletonema marinoi</name>
    <dbReference type="NCBI Taxonomy" id="267567"/>
    <lineage>
        <taxon>Eukaryota</taxon>
        <taxon>Sar</taxon>
        <taxon>Stramenopiles</taxon>
        <taxon>Ochrophyta</taxon>
        <taxon>Bacillariophyta</taxon>
        <taxon>Coscinodiscophyceae</taxon>
        <taxon>Thalassiosirophycidae</taxon>
        <taxon>Thalassiosirales</taxon>
        <taxon>Skeletonemataceae</taxon>
        <taxon>Skeletonema</taxon>
        <taxon>Skeletonema marinoi-dohrnii complex</taxon>
    </lineage>
</organism>
<dbReference type="AlphaFoldDB" id="A0AAD8Y7I3"/>
<dbReference type="Proteomes" id="UP001224775">
    <property type="component" value="Unassembled WGS sequence"/>
</dbReference>
<evidence type="ECO:0000313" key="2">
    <source>
        <dbReference type="EMBL" id="KAK1740942.1"/>
    </source>
</evidence>
<keyword evidence="1" id="KW-0175">Coiled coil</keyword>
<keyword evidence="3" id="KW-1185">Reference proteome</keyword>
<protein>
    <submittedName>
        <fullName evidence="2">Uncharacterized protein</fullName>
    </submittedName>
</protein>
<name>A0AAD8Y7I3_9STRA</name>
<proteinExistence type="predicted"/>